<dbReference type="PANTHER" id="PTHR23501:SF59">
    <property type="entry name" value="MAJOR FACILITATOR SUPERFAMILY (MFS) PROFILE DOMAIN-CONTAINING PROTEIN-RELATED"/>
    <property type="match status" value="1"/>
</dbReference>
<dbReference type="AlphaFoldDB" id="A0AA38XIE9"/>
<keyword evidence="4 6" id="KW-0472">Membrane</keyword>
<sequence length="235" mass="25834">MDFHNTEAPIIPATDLTGCASSQKRLLQGLSGGPMAKDRFENSHVHDRNRRLQEADTTRQALLLDIESSVRTWVALTTVPGVRLGMLFGNMKFAVQAASSDADQAFAVATFSFFRTFGQAVGVAVGGVVFQNEMRKNLRESKRFSGQASELAKDAAALVQVINDTVESGRQMELRVAYMRSLRTMFVILGVLSTAAFLLAFFVKDYDMDRPLGGQQGSQERRTQENKEGGSQECV</sequence>
<comment type="subcellular location">
    <subcellularLocation>
        <location evidence="1">Membrane</location>
        <topology evidence="1">Multi-pass membrane protein</topology>
    </subcellularLocation>
</comment>
<accession>A0AA38XIE9</accession>
<dbReference type="Gene3D" id="1.20.1250.20">
    <property type="entry name" value="MFS general substrate transporter like domains"/>
    <property type="match status" value="1"/>
</dbReference>
<comment type="caution">
    <text evidence="7">The sequence shown here is derived from an EMBL/GenBank/DDBJ whole genome shotgun (WGS) entry which is preliminary data.</text>
</comment>
<proteinExistence type="predicted"/>
<dbReference type="GO" id="GO:0022857">
    <property type="term" value="F:transmembrane transporter activity"/>
    <property type="evidence" value="ECO:0007669"/>
    <property type="project" value="TreeGrafter"/>
</dbReference>
<protein>
    <submittedName>
        <fullName evidence="7">Uncharacterized protein</fullName>
    </submittedName>
</protein>
<evidence type="ECO:0000256" key="1">
    <source>
        <dbReference type="ARBA" id="ARBA00004141"/>
    </source>
</evidence>
<feature type="region of interest" description="Disordered" evidence="5">
    <location>
        <begin position="213"/>
        <end position="235"/>
    </location>
</feature>
<name>A0AA38XIE9_9EURO</name>
<dbReference type="EMBL" id="JAPDRK010000003">
    <property type="protein sequence ID" value="KAJ9613948.1"/>
    <property type="molecule type" value="Genomic_DNA"/>
</dbReference>
<dbReference type="SUPFAM" id="SSF103473">
    <property type="entry name" value="MFS general substrate transporter"/>
    <property type="match status" value="1"/>
</dbReference>
<evidence type="ECO:0000313" key="8">
    <source>
        <dbReference type="Proteomes" id="UP001172673"/>
    </source>
</evidence>
<gene>
    <name evidence="7" type="ORF">H2200_002084</name>
</gene>
<feature type="transmembrane region" description="Helical" evidence="6">
    <location>
        <begin position="182"/>
        <end position="203"/>
    </location>
</feature>
<evidence type="ECO:0000256" key="6">
    <source>
        <dbReference type="SAM" id="Phobius"/>
    </source>
</evidence>
<evidence type="ECO:0000256" key="3">
    <source>
        <dbReference type="ARBA" id="ARBA00022989"/>
    </source>
</evidence>
<evidence type="ECO:0000313" key="7">
    <source>
        <dbReference type="EMBL" id="KAJ9613948.1"/>
    </source>
</evidence>
<evidence type="ECO:0000256" key="4">
    <source>
        <dbReference type="ARBA" id="ARBA00023136"/>
    </source>
</evidence>
<reference evidence="7" key="1">
    <citation type="submission" date="2022-10" db="EMBL/GenBank/DDBJ databases">
        <title>Culturing micro-colonial fungi from biological soil crusts in the Mojave desert and describing Neophaeococcomyces mojavensis, and introducing the new genera and species Taxawa tesnikishii.</title>
        <authorList>
            <person name="Kurbessoian T."/>
            <person name="Stajich J.E."/>
        </authorList>
    </citation>
    <scope>NUCLEOTIDE SEQUENCE</scope>
    <source>
        <strain evidence="7">TK_41</strain>
    </source>
</reference>
<evidence type="ECO:0000256" key="5">
    <source>
        <dbReference type="SAM" id="MobiDB-lite"/>
    </source>
</evidence>
<keyword evidence="8" id="KW-1185">Reference proteome</keyword>
<keyword evidence="2 6" id="KW-0812">Transmembrane</keyword>
<dbReference type="InterPro" id="IPR036259">
    <property type="entry name" value="MFS_trans_sf"/>
</dbReference>
<dbReference type="PANTHER" id="PTHR23501">
    <property type="entry name" value="MAJOR FACILITATOR SUPERFAMILY"/>
    <property type="match status" value="1"/>
</dbReference>
<dbReference type="GO" id="GO:0005886">
    <property type="term" value="C:plasma membrane"/>
    <property type="evidence" value="ECO:0007669"/>
    <property type="project" value="TreeGrafter"/>
</dbReference>
<keyword evidence="3 6" id="KW-1133">Transmembrane helix</keyword>
<feature type="compositionally biased region" description="Basic and acidic residues" evidence="5">
    <location>
        <begin position="219"/>
        <end position="235"/>
    </location>
</feature>
<dbReference type="Proteomes" id="UP001172673">
    <property type="component" value="Unassembled WGS sequence"/>
</dbReference>
<evidence type="ECO:0000256" key="2">
    <source>
        <dbReference type="ARBA" id="ARBA00022692"/>
    </source>
</evidence>
<organism evidence="7 8">
    <name type="scientific">Cladophialophora chaetospira</name>
    <dbReference type="NCBI Taxonomy" id="386627"/>
    <lineage>
        <taxon>Eukaryota</taxon>
        <taxon>Fungi</taxon>
        <taxon>Dikarya</taxon>
        <taxon>Ascomycota</taxon>
        <taxon>Pezizomycotina</taxon>
        <taxon>Eurotiomycetes</taxon>
        <taxon>Chaetothyriomycetidae</taxon>
        <taxon>Chaetothyriales</taxon>
        <taxon>Herpotrichiellaceae</taxon>
        <taxon>Cladophialophora</taxon>
    </lineage>
</organism>